<protein>
    <submittedName>
        <fullName evidence="2">Uncharacterized protein</fullName>
    </submittedName>
</protein>
<dbReference type="KEGG" id="mbe:MBM_02362"/>
<dbReference type="AlphaFoldDB" id="K1WN79"/>
<feature type="compositionally biased region" description="Low complexity" evidence="1">
    <location>
        <begin position="68"/>
        <end position="86"/>
    </location>
</feature>
<dbReference type="HOGENOM" id="CLU_2347128_0_0_1"/>
<sequence length="97" mass="10720">MTCFVRRKFKDALATSAVRLVVKAQLQEAAETSRELESARLPREFPRWCNSNRTNRVSTQAAVSEIDGSQTSSSGLGRTGSGRQQQPAKSRSGSRKY</sequence>
<feature type="compositionally biased region" description="Polar residues" evidence="1">
    <location>
        <begin position="49"/>
        <end position="62"/>
    </location>
</feature>
<proteinExistence type="predicted"/>
<keyword evidence="3" id="KW-1185">Reference proteome</keyword>
<name>K1WN79_MARBU</name>
<feature type="region of interest" description="Disordered" evidence="1">
    <location>
        <begin position="31"/>
        <end position="97"/>
    </location>
</feature>
<reference evidence="2 3" key="1">
    <citation type="journal article" date="2012" name="BMC Genomics">
        <title>Sequencing the genome of Marssonina brunnea reveals fungus-poplar co-evolution.</title>
        <authorList>
            <person name="Zhu S."/>
            <person name="Cao Y.-Z."/>
            <person name="Jiang C."/>
            <person name="Tan B.-Y."/>
            <person name="Wang Z."/>
            <person name="Feng S."/>
            <person name="Zhang L."/>
            <person name="Su X.-H."/>
            <person name="Brejova B."/>
            <person name="Vinar T."/>
            <person name="Xu M."/>
            <person name="Wang M.-X."/>
            <person name="Zhang S.-G."/>
            <person name="Huang M.-R."/>
            <person name="Wu R."/>
            <person name="Zhou Y."/>
        </authorList>
    </citation>
    <scope>NUCLEOTIDE SEQUENCE [LARGE SCALE GENOMIC DNA]</scope>
    <source>
        <strain evidence="2 3">MB_m1</strain>
    </source>
</reference>
<evidence type="ECO:0000313" key="3">
    <source>
        <dbReference type="Proteomes" id="UP000006753"/>
    </source>
</evidence>
<gene>
    <name evidence="2" type="ORF">MBM_02362</name>
</gene>
<evidence type="ECO:0000256" key="1">
    <source>
        <dbReference type="SAM" id="MobiDB-lite"/>
    </source>
</evidence>
<dbReference type="EMBL" id="JH921431">
    <property type="protein sequence ID" value="EKD19125.1"/>
    <property type="molecule type" value="Genomic_DNA"/>
</dbReference>
<dbReference type="STRING" id="1072389.K1WN79"/>
<dbReference type="Proteomes" id="UP000006753">
    <property type="component" value="Unassembled WGS sequence"/>
</dbReference>
<dbReference type="InParanoid" id="K1WN79"/>
<organism evidence="2 3">
    <name type="scientific">Marssonina brunnea f. sp. multigermtubi (strain MB_m1)</name>
    <name type="common">Marssonina leaf spot fungus</name>
    <dbReference type="NCBI Taxonomy" id="1072389"/>
    <lineage>
        <taxon>Eukaryota</taxon>
        <taxon>Fungi</taxon>
        <taxon>Dikarya</taxon>
        <taxon>Ascomycota</taxon>
        <taxon>Pezizomycotina</taxon>
        <taxon>Leotiomycetes</taxon>
        <taxon>Helotiales</taxon>
        <taxon>Drepanopezizaceae</taxon>
        <taxon>Drepanopeziza</taxon>
    </lineage>
</organism>
<evidence type="ECO:0000313" key="2">
    <source>
        <dbReference type="EMBL" id="EKD19125.1"/>
    </source>
</evidence>
<accession>K1WN79</accession>
<feature type="compositionally biased region" description="Basic and acidic residues" evidence="1">
    <location>
        <begin position="31"/>
        <end position="46"/>
    </location>
</feature>